<proteinExistence type="inferred from homology"/>
<evidence type="ECO:0000256" key="3">
    <source>
        <dbReference type="ARBA" id="ARBA00022692"/>
    </source>
</evidence>
<dbReference type="Pfam" id="PF00036">
    <property type="entry name" value="EF-hand_1"/>
    <property type="match status" value="1"/>
</dbReference>
<dbReference type="EMBL" id="HACA01023399">
    <property type="protein sequence ID" value="CDW40760.1"/>
    <property type="molecule type" value="Transcribed_RNA"/>
</dbReference>
<evidence type="ECO:0000256" key="6">
    <source>
        <dbReference type="ARBA" id="ARBA00023136"/>
    </source>
</evidence>
<keyword evidence="6 7" id="KW-0472">Membrane</keyword>
<feature type="transmembrane region" description="Helical" evidence="7">
    <location>
        <begin position="394"/>
        <end position="414"/>
    </location>
</feature>
<dbReference type="InterPro" id="IPR018247">
    <property type="entry name" value="EF_Hand_1_Ca_BS"/>
</dbReference>
<dbReference type="InterPro" id="IPR011992">
    <property type="entry name" value="EF-hand-dom_pair"/>
</dbReference>
<dbReference type="PANTHER" id="PTHR45840:SF8">
    <property type="entry name" value="RHOMBOID PROTEASE"/>
    <property type="match status" value="1"/>
</dbReference>
<evidence type="ECO:0000256" key="2">
    <source>
        <dbReference type="ARBA" id="ARBA00009045"/>
    </source>
</evidence>
<dbReference type="GO" id="GO:0005509">
    <property type="term" value="F:calcium ion binding"/>
    <property type="evidence" value="ECO:0007669"/>
    <property type="project" value="InterPro"/>
</dbReference>
<keyword evidence="5 7" id="KW-1133">Transmembrane helix</keyword>
<keyword evidence="4" id="KW-0106">Calcium</keyword>
<feature type="domain" description="EF-hand" evidence="8">
    <location>
        <begin position="157"/>
        <end position="192"/>
    </location>
</feature>
<protein>
    <submittedName>
        <fullName evidence="9">Rhomboidrelated protein 3like [Bombus terrestris]</fullName>
    </submittedName>
</protein>
<dbReference type="Gene3D" id="1.10.238.10">
    <property type="entry name" value="EF-hand"/>
    <property type="match status" value="1"/>
</dbReference>
<comment type="similarity">
    <text evidence="2">Belongs to the peptidase S54 family.</text>
</comment>
<organism evidence="9">
    <name type="scientific">Lepeophtheirus salmonis</name>
    <name type="common">Salmon louse</name>
    <name type="synonym">Caligus salmonis</name>
    <dbReference type="NCBI Taxonomy" id="72036"/>
    <lineage>
        <taxon>Eukaryota</taxon>
        <taxon>Metazoa</taxon>
        <taxon>Ecdysozoa</taxon>
        <taxon>Arthropoda</taxon>
        <taxon>Crustacea</taxon>
        <taxon>Multicrustacea</taxon>
        <taxon>Hexanauplia</taxon>
        <taxon>Copepoda</taxon>
        <taxon>Siphonostomatoida</taxon>
        <taxon>Caligidae</taxon>
        <taxon>Lepeophtheirus</taxon>
    </lineage>
</organism>
<dbReference type="GO" id="GO:0016020">
    <property type="term" value="C:membrane"/>
    <property type="evidence" value="ECO:0007669"/>
    <property type="project" value="UniProtKB-SubCell"/>
</dbReference>
<dbReference type="PANTHER" id="PTHR45840">
    <property type="entry name" value="RHOMBOID-RELATED PROTEIN"/>
    <property type="match status" value="1"/>
</dbReference>
<dbReference type="GO" id="GO:0004252">
    <property type="term" value="F:serine-type endopeptidase activity"/>
    <property type="evidence" value="ECO:0007669"/>
    <property type="project" value="InterPro"/>
</dbReference>
<accession>A0A0K2URS4</accession>
<feature type="transmembrane region" description="Helical" evidence="7">
    <location>
        <begin position="275"/>
        <end position="300"/>
    </location>
</feature>
<dbReference type="CDD" id="cd00051">
    <property type="entry name" value="EFh"/>
    <property type="match status" value="1"/>
</dbReference>
<evidence type="ECO:0000256" key="7">
    <source>
        <dbReference type="SAM" id="Phobius"/>
    </source>
</evidence>
<dbReference type="SMART" id="SM00054">
    <property type="entry name" value="EFh"/>
    <property type="match status" value="1"/>
</dbReference>
<dbReference type="SUPFAM" id="SSF47473">
    <property type="entry name" value="EF-hand"/>
    <property type="match status" value="1"/>
</dbReference>
<keyword evidence="3 7" id="KW-0812">Transmembrane</keyword>
<sequence>MTNNYLYKLRMALEEDLESQLLPDESTKVKKQLTILIPGDEEEPGGFRQSRCYTAPIFSEIDCKSSIRNNIPFAKRSRHISHTDPNNNQHLVKELTFGQALSRTWTFGSVVSAISTDEWKPIFHKLDKESDGIPNGKIPMTKFKELLDEDPLWKEGVPSSVQERILQEVDRNKDGVIDFDEFIELVKGTKLGLSAKRRRAFRELLKETVDFLVPYKYSYQNQYSCSPPPFFMITISLLQVLIFIYGDSGIPESDGVPYCSSLIYNPYKRSQVWRYLTYMLVHSGLFHLSFNLMVQLILGIPLEMVHGWWRVMSVYVFGVLAGSLWTSVFRPNVFLSGASGGVYSLITAHLGTVIMNYREMAYPLFRFSIVLLITLTDIFVYIYDAYVIGQTKPISYPAHIFGAITGLLVGITVLKNLQWQKYEKIIWFVSGIAFLGLMLSAIAWNIYYYDDMNIIPDSLCKDRSVL</sequence>
<dbReference type="InterPro" id="IPR035952">
    <property type="entry name" value="Rhomboid-like_sf"/>
</dbReference>
<dbReference type="AlphaFoldDB" id="A0A0K2URS4"/>
<name>A0A0K2URS4_LEPSM</name>
<dbReference type="PROSITE" id="PS50222">
    <property type="entry name" value="EF_HAND_2"/>
    <property type="match status" value="1"/>
</dbReference>
<dbReference type="InterPro" id="IPR022764">
    <property type="entry name" value="Peptidase_S54_rhomboid_dom"/>
</dbReference>
<feature type="transmembrane region" description="Helical" evidence="7">
    <location>
        <begin position="426"/>
        <end position="449"/>
    </location>
</feature>
<dbReference type="PROSITE" id="PS00018">
    <property type="entry name" value="EF_HAND_1"/>
    <property type="match status" value="1"/>
</dbReference>
<evidence type="ECO:0000313" key="9">
    <source>
        <dbReference type="EMBL" id="CDW40760.1"/>
    </source>
</evidence>
<reference evidence="9" key="1">
    <citation type="submission" date="2014-05" db="EMBL/GenBank/DDBJ databases">
        <authorList>
            <person name="Chronopoulou M."/>
        </authorList>
    </citation>
    <scope>NUCLEOTIDE SEQUENCE</scope>
    <source>
        <tissue evidence="9">Whole organism</tissue>
    </source>
</reference>
<dbReference type="InterPro" id="IPR002048">
    <property type="entry name" value="EF_hand_dom"/>
</dbReference>
<dbReference type="Pfam" id="PF01694">
    <property type="entry name" value="Rhomboid"/>
    <property type="match status" value="1"/>
</dbReference>
<dbReference type="SUPFAM" id="SSF144091">
    <property type="entry name" value="Rhomboid-like"/>
    <property type="match status" value="1"/>
</dbReference>
<evidence type="ECO:0000256" key="1">
    <source>
        <dbReference type="ARBA" id="ARBA00004141"/>
    </source>
</evidence>
<feature type="transmembrane region" description="Helical" evidence="7">
    <location>
        <begin position="334"/>
        <end position="357"/>
    </location>
</feature>
<evidence type="ECO:0000256" key="4">
    <source>
        <dbReference type="ARBA" id="ARBA00022837"/>
    </source>
</evidence>
<dbReference type="InterPro" id="IPR051739">
    <property type="entry name" value="Rhomboid_IM_Serine_Proteases"/>
</dbReference>
<evidence type="ECO:0000256" key="5">
    <source>
        <dbReference type="ARBA" id="ARBA00022989"/>
    </source>
</evidence>
<dbReference type="OrthoDB" id="418595at2759"/>
<comment type="subcellular location">
    <subcellularLocation>
        <location evidence="1">Membrane</location>
        <topology evidence="1">Multi-pass membrane protein</topology>
    </subcellularLocation>
</comment>
<feature type="transmembrane region" description="Helical" evidence="7">
    <location>
        <begin position="229"/>
        <end position="246"/>
    </location>
</feature>
<feature type="transmembrane region" description="Helical" evidence="7">
    <location>
        <begin position="364"/>
        <end position="382"/>
    </location>
</feature>
<dbReference type="Gene3D" id="1.20.1540.10">
    <property type="entry name" value="Rhomboid-like"/>
    <property type="match status" value="1"/>
</dbReference>
<feature type="transmembrane region" description="Helical" evidence="7">
    <location>
        <begin position="307"/>
        <end position="328"/>
    </location>
</feature>
<evidence type="ECO:0000259" key="8">
    <source>
        <dbReference type="PROSITE" id="PS50222"/>
    </source>
</evidence>